<dbReference type="Pfam" id="PF03078">
    <property type="entry name" value="ATHILA"/>
    <property type="match status" value="1"/>
</dbReference>
<proteinExistence type="predicted"/>
<organism evidence="3">
    <name type="scientific">Brassica cretica</name>
    <name type="common">Mustard</name>
    <dbReference type="NCBI Taxonomy" id="69181"/>
    <lineage>
        <taxon>Eukaryota</taxon>
        <taxon>Viridiplantae</taxon>
        <taxon>Streptophyta</taxon>
        <taxon>Embryophyta</taxon>
        <taxon>Tracheophyta</taxon>
        <taxon>Spermatophyta</taxon>
        <taxon>Magnoliopsida</taxon>
        <taxon>eudicotyledons</taxon>
        <taxon>Gunneridae</taxon>
        <taxon>Pentapetalae</taxon>
        <taxon>rosids</taxon>
        <taxon>malvids</taxon>
        <taxon>Brassicales</taxon>
        <taxon>Brassicaceae</taxon>
        <taxon>Brassiceae</taxon>
        <taxon>Brassica</taxon>
    </lineage>
</organism>
<evidence type="ECO:0000313" key="3">
    <source>
        <dbReference type="EMBL" id="KAF2601287.1"/>
    </source>
</evidence>
<dbReference type="AlphaFoldDB" id="A0A8S9L5T3"/>
<name>A0A8S9L5T3_BRACR</name>
<gene>
    <name evidence="3" type="ORF">F2Q70_00027491</name>
</gene>
<evidence type="ECO:0000256" key="1">
    <source>
        <dbReference type="SAM" id="MobiDB-lite"/>
    </source>
</evidence>
<sequence>MRVALPASLRRWLDAGWSHAGCSTRSHDKHDRRHYQAGSATQGPGVSFYPRHSGLTRSGTNGEKGVGTEIRTVDFCLNKETRKTLISQRSRISANTTRQAIRTRNEDSNKIRNRKREQDSSNSESAFERLQQVETRVSPRGMPYPRHQVDVLTRGGVTRGAQPARTTHKFDSLTARGGQCGYKWGERINKRWKLRKKSLQGKRLLDMESLYPQYLRREETSRQQVLAAKKREGKQVATAESVDASGRRSAHSKRSKEPKGKGVALPQDEENEDITEEDQAPHKRAKMSTGKKVDTERDRTKTPTEDELYGHLKNGVLWPPIRFADIKIMEELEIALGLQDLEESSIPILYDVPREESIARMVWKVLAGKTRKRSRDKNASIRHPSVRYLHRLIVHTIFPRKEPGTVNDEELQLLHQTVQHYAHPSQLPLLYLENLNAMKPSHYGAFKDIRKEINHLNSSIVLYSFVLVLYF</sequence>
<feature type="region of interest" description="Disordered" evidence="1">
    <location>
        <begin position="88"/>
        <end position="146"/>
    </location>
</feature>
<feature type="compositionally biased region" description="Polar residues" evidence="1">
    <location>
        <begin position="88"/>
        <end position="102"/>
    </location>
</feature>
<feature type="region of interest" description="Disordered" evidence="1">
    <location>
        <begin position="225"/>
        <end position="305"/>
    </location>
</feature>
<feature type="domain" description="Arabidopsis retrotransposon Orf1 C-terminal" evidence="2">
    <location>
        <begin position="362"/>
        <end position="419"/>
    </location>
</feature>
<reference evidence="3" key="1">
    <citation type="submission" date="2019-12" db="EMBL/GenBank/DDBJ databases">
        <title>Genome sequencing and annotation of Brassica cretica.</title>
        <authorList>
            <person name="Studholme D.J."/>
            <person name="Sarris P.F."/>
        </authorList>
    </citation>
    <scope>NUCLEOTIDE SEQUENCE</scope>
    <source>
        <strain evidence="3">PFS-102/07</strain>
        <tissue evidence="3">Leaf</tissue>
    </source>
</reference>
<evidence type="ECO:0000259" key="2">
    <source>
        <dbReference type="Pfam" id="PF03078"/>
    </source>
</evidence>
<dbReference type="EMBL" id="QGKY02000094">
    <property type="protein sequence ID" value="KAF2601287.1"/>
    <property type="molecule type" value="Genomic_DNA"/>
</dbReference>
<accession>A0A8S9L5T3</accession>
<feature type="compositionally biased region" description="Basic and acidic residues" evidence="1">
    <location>
        <begin position="291"/>
        <end position="305"/>
    </location>
</feature>
<protein>
    <recommendedName>
        <fullName evidence="2">Arabidopsis retrotransposon Orf1 C-terminal domain-containing protein</fullName>
    </recommendedName>
</protein>
<comment type="caution">
    <text evidence="3">The sequence shown here is derived from an EMBL/GenBank/DDBJ whole genome shotgun (WGS) entry which is preliminary data.</text>
</comment>
<feature type="region of interest" description="Disordered" evidence="1">
    <location>
        <begin position="20"/>
        <end position="64"/>
    </location>
</feature>
<dbReference type="InterPro" id="IPR004312">
    <property type="entry name" value="ATHILA_Orf1_C"/>
</dbReference>
<feature type="compositionally biased region" description="Acidic residues" evidence="1">
    <location>
        <begin position="267"/>
        <end position="278"/>
    </location>
</feature>